<name>A0A4C1U2I6_EUMVA</name>
<sequence>MKYERLSGRTDERGKTKYSIFVTLRNLKNDFPISSADPVVVEGFHIQQGTLIVSPCPSVCLPLSGLAQKLWTFEIRSFEFRIQRSVSSGVRARLRLRGMTAPRLSLTSTYKSDLCVVCGVSLKDRCRNSDVWERCGVEDVVTGVERVKAKEFYIFQFSRECATKKVVFCQICETKRIPKVYALRQNGDHQSTEPYLIVQRTKLSRSELPANDAMRRSNGPRPTFLRLPIATLSRPTSQRQTFVRCTAHGRCFFLTVQKRGPNSSSGSHVTFTHLC</sequence>
<evidence type="ECO:0000313" key="1">
    <source>
        <dbReference type="EMBL" id="GBP20274.1"/>
    </source>
</evidence>
<reference evidence="1 2" key="1">
    <citation type="journal article" date="2019" name="Commun. Biol.">
        <title>The bagworm genome reveals a unique fibroin gene that provides high tensile strength.</title>
        <authorList>
            <person name="Kono N."/>
            <person name="Nakamura H."/>
            <person name="Ohtoshi R."/>
            <person name="Tomita M."/>
            <person name="Numata K."/>
            <person name="Arakawa K."/>
        </authorList>
    </citation>
    <scope>NUCLEOTIDE SEQUENCE [LARGE SCALE GENOMIC DNA]</scope>
</reference>
<dbReference type="EMBL" id="BGZK01000116">
    <property type="protein sequence ID" value="GBP20274.1"/>
    <property type="molecule type" value="Genomic_DNA"/>
</dbReference>
<gene>
    <name evidence="1" type="ORF">EVAR_82148_1</name>
</gene>
<comment type="caution">
    <text evidence="1">The sequence shown here is derived from an EMBL/GenBank/DDBJ whole genome shotgun (WGS) entry which is preliminary data.</text>
</comment>
<dbReference type="OrthoDB" id="425681at2759"/>
<proteinExistence type="predicted"/>
<evidence type="ECO:0000313" key="2">
    <source>
        <dbReference type="Proteomes" id="UP000299102"/>
    </source>
</evidence>
<keyword evidence="2" id="KW-1185">Reference proteome</keyword>
<protein>
    <submittedName>
        <fullName evidence="1">Uncharacterized protein</fullName>
    </submittedName>
</protein>
<dbReference type="Proteomes" id="UP000299102">
    <property type="component" value="Unassembled WGS sequence"/>
</dbReference>
<accession>A0A4C1U2I6</accession>
<dbReference type="AlphaFoldDB" id="A0A4C1U2I6"/>
<organism evidence="1 2">
    <name type="scientific">Eumeta variegata</name>
    <name type="common">Bagworm moth</name>
    <name type="synonym">Eumeta japonica</name>
    <dbReference type="NCBI Taxonomy" id="151549"/>
    <lineage>
        <taxon>Eukaryota</taxon>
        <taxon>Metazoa</taxon>
        <taxon>Ecdysozoa</taxon>
        <taxon>Arthropoda</taxon>
        <taxon>Hexapoda</taxon>
        <taxon>Insecta</taxon>
        <taxon>Pterygota</taxon>
        <taxon>Neoptera</taxon>
        <taxon>Endopterygota</taxon>
        <taxon>Lepidoptera</taxon>
        <taxon>Glossata</taxon>
        <taxon>Ditrysia</taxon>
        <taxon>Tineoidea</taxon>
        <taxon>Psychidae</taxon>
        <taxon>Oiketicinae</taxon>
        <taxon>Eumeta</taxon>
    </lineage>
</organism>